<dbReference type="InterPro" id="IPR001460">
    <property type="entry name" value="PCN-bd_Tpept"/>
</dbReference>
<dbReference type="InterPro" id="IPR036138">
    <property type="entry name" value="PBP_dimer_sf"/>
</dbReference>
<evidence type="ECO:0000259" key="15">
    <source>
        <dbReference type="Pfam" id="PF00905"/>
    </source>
</evidence>
<evidence type="ECO:0000256" key="14">
    <source>
        <dbReference type="SAM" id="Phobius"/>
    </source>
</evidence>
<dbReference type="NCBIfam" id="TIGR03423">
    <property type="entry name" value="pbp2_mrdA"/>
    <property type="match status" value="1"/>
</dbReference>
<evidence type="ECO:0000256" key="4">
    <source>
        <dbReference type="ARBA" id="ARBA00022475"/>
    </source>
</evidence>
<evidence type="ECO:0000256" key="9">
    <source>
        <dbReference type="ARBA" id="ARBA00022960"/>
    </source>
</evidence>
<keyword evidence="18" id="KW-1185">Reference proteome</keyword>
<dbReference type="RefSeq" id="WP_324717490.1">
    <property type="nucleotide sequence ID" value="NZ_CP141615.1"/>
</dbReference>
<feature type="domain" description="Penicillin-binding protein dimerisation" evidence="16">
    <location>
        <begin position="57"/>
        <end position="231"/>
    </location>
</feature>
<keyword evidence="8 17" id="KW-0378">Hydrolase</keyword>
<dbReference type="InterPro" id="IPR012338">
    <property type="entry name" value="Beta-lactam/transpept-like"/>
</dbReference>
<comment type="similarity">
    <text evidence="3">Belongs to the transpeptidase family.</text>
</comment>
<keyword evidence="12 14" id="KW-0472">Membrane</keyword>
<feature type="domain" description="Penicillin-binding protein transpeptidase" evidence="15">
    <location>
        <begin position="287"/>
        <end position="624"/>
    </location>
</feature>
<dbReference type="SUPFAM" id="SSF56601">
    <property type="entry name" value="beta-lactamase/transpeptidase-like"/>
    <property type="match status" value="1"/>
</dbReference>
<dbReference type="Proteomes" id="UP001332192">
    <property type="component" value="Chromosome"/>
</dbReference>
<dbReference type="PANTHER" id="PTHR30627:SF2">
    <property type="entry name" value="PEPTIDOGLYCAN D,D-TRANSPEPTIDASE MRDA"/>
    <property type="match status" value="1"/>
</dbReference>
<evidence type="ECO:0000256" key="5">
    <source>
        <dbReference type="ARBA" id="ARBA00022519"/>
    </source>
</evidence>
<dbReference type="SUPFAM" id="SSF56519">
    <property type="entry name" value="Penicillin binding protein dimerisation domain"/>
    <property type="match status" value="1"/>
</dbReference>
<evidence type="ECO:0000313" key="17">
    <source>
        <dbReference type="EMBL" id="WRP18219.1"/>
    </source>
</evidence>
<evidence type="ECO:0000256" key="1">
    <source>
        <dbReference type="ARBA" id="ARBA00004167"/>
    </source>
</evidence>
<keyword evidence="6" id="KW-0645">Protease</keyword>
<keyword evidence="9" id="KW-0133">Cell shape</keyword>
<evidence type="ECO:0000256" key="7">
    <source>
        <dbReference type="ARBA" id="ARBA00022692"/>
    </source>
</evidence>
<dbReference type="EC" id="3.4.16.4" evidence="17"/>
<evidence type="ECO:0000259" key="16">
    <source>
        <dbReference type="Pfam" id="PF03717"/>
    </source>
</evidence>
<name>A0ABZ1BZG8_9FIRM</name>
<keyword evidence="7 14" id="KW-0812">Transmembrane</keyword>
<dbReference type="Gene3D" id="3.30.1390.30">
    <property type="entry name" value="Penicillin-binding protein 2a, domain 3"/>
    <property type="match status" value="1"/>
</dbReference>
<dbReference type="InterPro" id="IPR050515">
    <property type="entry name" value="Beta-lactam/transpept"/>
</dbReference>
<evidence type="ECO:0000256" key="8">
    <source>
        <dbReference type="ARBA" id="ARBA00022801"/>
    </source>
</evidence>
<evidence type="ECO:0000256" key="6">
    <source>
        <dbReference type="ARBA" id="ARBA00022670"/>
    </source>
</evidence>
<keyword evidence="4" id="KW-1003">Cell membrane</keyword>
<evidence type="ECO:0000256" key="12">
    <source>
        <dbReference type="ARBA" id="ARBA00023136"/>
    </source>
</evidence>
<sequence length="644" mass="70524">MPAHEASTAAPGRLDRLATVALVLFGILWARLWYLQLMQGGHFAALAERNRLRVVPVTAPRGLLYDRNGQVLVRNRTSYTASIIPEEMADSTGDQGEPPLASTLAELLRVPRQTIEEAWRAQARRYSFEPVRIARDLSVEQLIALEEHRAVLPGVMVEQEPVRDYLRHSTAAHVVGQVAPITLEELTQLADAGYRGTDLIGRTGLERVYESYLRGQDGYRQIEVDARGRFRRLVEEKPPVPGMDLHLTLDLELQKATETALVEGIQAAEARRLRDPRLRSGRPVEAGAAVALDPRTGGILALASFPAFDPAALLPWAPDRELYLEFLNRDPNHPFFNRVTMGTYAPGSIFKVVTATAALEDQRFGPDERFYVDGHGPYGKTDWMLRAVPRIAPPGWVDLVGGFEWSSNDFFWELGRRVGIERLAYWARRFGLGTATGVDLYPPDQPGLVPDAEWKREYFRSGPAWQRSWYEAETLDMAIGQGFLQVTPLQMAVVYMAVANGGTAYRPHLVASVTRPDGTPVVQVQPSVLLRVPASPQTWALIRKGLWSVVNGPHGTARGRFADIPVQVMGKTGTAQLSAAGSETNAWFAAVAPADAPEIVVVVLVENGGGGAGVAAPIAHDILKAYFDRRATAAGPSGAAHPGT</sequence>
<dbReference type="PANTHER" id="PTHR30627">
    <property type="entry name" value="PEPTIDOGLYCAN D,D-TRANSPEPTIDASE"/>
    <property type="match status" value="1"/>
</dbReference>
<evidence type="ECO:0000256" key="13">
    <source>
        <dbReference type="ARBA" id="ARBA00023316"/>
    </source>
</evidence>
<evidence type="ECO:0000256" key="3">
    <source>
        <dbReference type="ARBA" id="ARBA00007171"/>
    </source>
</evidence>
<dbReference type="Gene3D" id="3.40.710.10">
    <property type="entry name" value="DD-peptidase/beta-lactamase superfamily"/>
    <property type="match status" value="1"/>
</dbReference>
<comment type="subcellular location">
    <subcellularLocation>
        <location evidence="2">Cell membrane</location>
    </subcellularLocation>
    <subcellularLocation>
        <location evidence="1">Membrane</location>
        <topology evidence="1">Single-pass membrane protein</topology>
    </subcellularLocation>
</comment>
<accession>A0ABZ1BZG8</accession>
<keyword evidence="5" id="KW-0997">Cell inner membrane</keyword>
<gene>
    <name evidence="17" type="primary">mrdA</name>
    <name evidence="17" type="ORF">U7230_04215</name>
</gene>
<reference evidence="17 18" key="1">
    <citation type="journal article" date="2024" name="Front. Microbiol.">
        <title>Novel thermophilic genera Geochorda gen. nov. and Carboxydochorda gen. nov. from the deep terrestrial subsurface reveal the ecophysiological diversity in the class Limnochordia.</title>
        <authorList>
            <person name="Karnachuk O.V."/>
            <person name="Lukina A.P."/>
            <person name="Avakyan M.R."/>
            <person name="Kadnikov V.V."/>
            <person name="Begmatov S."/>
            <person name="Beletsky A.V."/>
            <person name="Vlasova K.G."/>
            <person name="Novikov A.A."/>
            <person name="Shcherbakova V.A."/>
            <person name="Mardanov A.V."/>
            <person name="Ravin N.V."/>
        </authorList>
    </citation>
    <scope>NUCLEOTIDE SEQUENCE [LARGE SCALE GENOMIC DNA]</scope>
    <source>
        <strain evidence="17 18">L945</strain>
    </source>
</reference>
<dbReference type="InterPro" id="IPR005311">
    <property type="entry name" value="PBP_dimer"/>
</dbReference>
<evidence type="ECO:0000256" key="11">
    <source>
        <dbReference type="ARBA" id="ARBA00022989"/>
    </source>
</evidence>
<evidence type="ECO:0000256" key="2">
    <source>
        <dbReference type="ARBA" id="ARBA00004236"/>
    </source>
</evidence>
<feature type="transmembrane region" description="Helical" evidence="14">
    <location>
        <begin position="17"/>
        <end position="34"/>
    </location>
</feature>
<dbReference type="Gene3D" id="3.90.1310.10">
    <property type="entry name" value="Penicillin-binding protein 2a (Domain 2)"/>
    <property type="match status" value="1"/>
</dbReference>
<organism evidence="17 18">
    <name type="scientific">Carboxydichorda subterranea</name>
    <dbReference type="NCBI Taxonomy" id="3109565"/>
    <lineage>
        <taxon>Bacteria</taxon>
        <taxon>Bacillati</taxon>
        <taxon>Bacillota</taxon>
        <taxon>Limnochordia</taxon>
        <taxon>Limnochordales</taxon>
        <taxon>Geochordaceae</taxon>
        <taxon>Carboxydichorda</taxon>
    </lineage>
</organism>
<dbReference type="InterPro" id="IPR017790">
    <property type="entry name" value="Penicillin-binding_protein_2"/>
</dbReference>
<dbReference type="Pfam" id="PF00905">
    <property type="entry name" value="Transpeptidase"/>
    <property type="match status" value="1"/>
</dbReference>
<keyword evidence="10" id="KW-0573">Peptidoglycan synthesis</keyword>
<keyword evidence="13" id="KW-0961">Cell wall biogenesis/degradation</keyword>
<protein>
    <submittedName>
        <fullName evidence="17">Penicillin-binding protein 2</fullName>
        <ecNumber evidence="17">3.4.16.4</ecNumber>
    </submittedName>
</protein>
<keyword evidence="17" id="KW-0121">Carboxypeptidase</keyword>
<keyword evidence="11 14" id="KW-1133">Transmembrane helix</keyword>
<evidence type="ECO:0000256" key="10">
    <source>
        <dbReference type="ARBA" id="ARBA00022984"/>
    </source>
</evidence>
<proteinExistence type="inferred from homology"/>
<dbReference type="GO" id="GO:0009002">
    <property type="term" value="F:serine-type D-Ala-D-Ala carboxypeptidase activity"/>
    <property type="evidence" value="ECO:0007669"/>
    <property type="project" value="UniProtKB-EC"/>
</dbReference>
<dbReference type="EMBL" id="CP141615">
    <property type="protein sequence ID" value="WRP18219.1"/>
    <property type="molecule type" value="Genomic_DNA"/>
</dbReference>
<evidence type="ECO:0000313" key="18">
    <source>
        <dbReference type="Proteomes" id="UP001332192"/>
    </source>
</evidence>
<dbReference type="Pfam" id="PF03717">
    <property type="entry name" value="PBP_dimer"/>
    <property type="match status" value="1"/>
</dbReference>